<sequence length="261" mass="29693">MIKLDNVYFIRNSREILGGIDLHVKEGEQWVILGKNGSGKTTILEMISGYTFPSKGTIEVAGYRYSQCDLREVRKKIGYISQSLLEKLNLGDSVLEIVATGEFGFLRFYQDIPAEALQKAAEMIAFVGLSHVKDQPIGRLSQGERKKAMLARALMSDPSILIMDEPCSGLDMFEREKLLENIEELRQRNLTIIYVTHHIEEIMPLFTHIALIDQGEMIACGEKEKVLTAENLTSAFNIPLVIEWHDERPWARVEQKKKVQI</sequence>
<dbReference type="Proteomes" id="UP001519343">
    <property type="component" value="Unassembled WGS sequence"/>
</dbReference>
<dbReference type="GO" id="GO:0005524">
    <property type="term" value="F:ATP binding"/>
    <property type="evidence" value="ECO:0007669"/>
    <property type="project" value="UniProtKB-KW"/>
</dbReference>
<dbReference type="InterPro" id="IPR017871">
    <property type="entry name" value="ABC_transporter-like_CS"/>
</dbReference>
<dbReference type="PROSITE" id="PS00211">
    <property type="entry name" value="ABC_TRANSPORTER_1"/>
    <property type="match status" value="1"/>
</dbReference>
<dbReference type="InterPro" id="IPR003593">
    <property type="entry name" value="AAA+_ATPase"/>
</dbReference>
<evidence type="ECO:0000313" key="7">
    <source>
        <dbReference type="Proteomes" id="UP001519343"/>
    </source>
</evidence>
<comment type="similarity">
    <text evidence="1">Belongs to the ABC transporter superfamily.</text>
</comment>
<name>A0ABS4GTM4_9BACL</name>
<evidence type="ECO:0000256" key="4">
    <source>
        <dbReference type="ARBA" id="ARBA00022840"/>
    </source>
</evidence>
<comment type="caution">
    <text evidence="6">The sequence shown here is derived from an EMBL/GenBank/DDBJ whole genome shotgun (WGS) entry which is preliminary data.</text>
</comment>
<dbReference type="InterPro" id="IPR050153">
    <property type="entry name" value="Metal_Ion_Import_ABC"/>
</dbReference>
<dbReference type="PANTHER" id="PTHR42734:SF17">
    <property type="entry name" value="METAL TRANSPORT SYSTEM ATP-BINDING PROTEIN TM_0124-RELATED"/>
    <property type="match status" value="1"/>
</dbReference>
<dbReference type="RefSeq" id="WP_209811644.1">
    <property type="nucleotide sequence ID" value="NZ_JAGGKT010000012.1"/>
</dbReference>
<evidence type="ECO:0000256" key="2">
    <source>
        <dbReference type="ARBA" id="ARBA00022448"/>
    </source>
</evidence>
<keyword evidence="3" id="KW-0547">Nucleotide-binding</keyword>
<protein>
    <submittedName>
        <fullName evidence="6">Iron complex transport system ATP-binding protein</fullName>
    </submittedName>
</protein>
<dbReference type="Gene3D" id="3.40.50.300">
    <property type="entry name" value="P-loop containing nucleotide triphosphate hydrolases"/>
    <property type="match status" value="1"/>
</dbReference>
<dbReference type="SMART" id="SM00382">
    <property type="entry name" value="AAA"/>
    <property type="match status" value="1"/>
</dbReference>
<dbReference type="EMBL" id="JAGGKT010000012">
    <property type="protein sequence ID" value="MBP1933628.1"/>
    <property type="molecule type" value="Genomic_DNA"/>
</dbReference>
<evidence type="ECO:0000259" key="5">
    <source>
        <dbReference type="PROSITE" id="PS50893"/>
    </source>
</evidence>
<evidence type="ECO:0000256" key="1">
    <source>
        <dbReference type="ARBA" id="ARBA00005417"/>
    </source>
</evidence>
<keyword evidence="4 6" id="KW-0067">ATP-binding</keyword>
<dbReference type="SUPFAM" id="SSF52540">
    <property type="entry name" value="P-loop containing nucleoside triphosphate hydrolases"/>
    <property type="match status" value="1"/>
</dbReference>
<keyword evidence="7" id="KW-1185">Reference proteome</keyword>
<evidence type="ECO:0000313" key="6">
    <source>
        <dbReference type="EMBL" id="MBP1933628.1"/>
    </source>
</evidence>
<dbReference type="PANTHER" id="PTHR42734">
    <property type="entry name" value="METAL TRANSPORT SYSTEM ATP-BINDING PROTEIN TM_0124-RELATED"/>
    <property type="match status" value="1"/>
</dbReference>
<organism evidence="6 7">
    <name type="scientific">Ammoniphilus resinae</name>
    <dbReference type="NCBI Taxonomy" id="861532"/>
    <lineage>
        <taxon>Bacteria</taxon>
        <taxon>Bacillati</taxon>
        <taxon>Bacillota</taxon>
        <taxon>Bacilli</taxon>
        <taxon>Bacillales</taxon>
        <taxon>Paenibacillaceae</taxon>
        <taxon>Aneurinibacillus group</taxon>
        <taxon>Ammoniphilus</taxon>
    </lineage>
</organism>
<gene>
    <name evidence="6" type="ORF">J2Z37_003641</name>
</gene>
<dbReference type="Pfam" id="PF00005">
    <property type="entry name" value="ABC_tran"/>
    <property type="match status" value="1"/>
</dbReference>
<keyword evidence="2" id="KW-0813">Transport</keyword>
<dbReference type="InterPro" id="IPR003439">
    <property type="entry name" value="ABC_transporter-like_ATP-bd"/>
</dbReference>
<dbReference type="PROSITE" id="PS50893">
    <property type="entry name" value="ABC_TRANSPORTER_2"/>
    <property type="match status" value="1"/>
</dbReference>
<evidence type="ECO:0000256" key="3">
    <source>
        <dbReference type="ARBA" id="ARBA00022741"/>
    </source>
</evidence>
<feature type="domain" description="ABC transporter" evidence="5">
    <location>
        <begin position="2"/>
        <end position="239"/>
    </location>
</feature>
<accession>A0ABS4GTM4</accession>
<dbReference type="InterPro" id="IPR027417">
    <property type="entry name" value="P-loop_NTPase"/>
</dbReference>
<proteinExistence type="inferred from homology"/>
<reference evidence="6 7" key="1">
    <citation type="submission" date="2021-03" db="EMBL/GenBank/DDBJ databases">
        <title>Genomic Encyclopedia of Type Strains, Phase IV (KMG-IV): sequencing the most valuable type-strain genomes for metagenomic binning, comparative biology and taxonomic classification.</title>
        <authorList>
            <person name="Goeker M."/>
        </authorList>
    </citation>
    <scope>NUCLEOTIDE SEQUENCE [LARGE SCALE GENOMIC DNA]</scope>
    <source>
        <strain evidence="6 7">DSM 24738</strain>
    </source>
</reference>